<dbReference type="InterPro" id="IPR002594">
    <property type="entry name" value="GH12"/>
</dbReference>
<evidence type="ECO:0000313" key="5">
    <source>
        <dbReference type="Proteomes" id="UP000054928"/>
    </source>
</evidence>
<keyword evidence="3" id="KW-0732">Signal</keyword>
<dbReference type="RefSeq" id="XP_024574096.1">
    <property type="nucleotide sequence ID" value="XM_024723084.1"/>
</dbReference>
<dbReference type="STRING" id="4781.A0A0P1AA72"/>
<dbReference type="InterPro" id="IPR013319">
    <property type="entry name" value="GH11/12"/>
</dbReference>
<dbReference type="OMA" id="LEIVIWM"/>
<proteinExistence type="inferred from homology"/>
<feature type="chain" id="PRO_5006058488" evidence="3">
    <location>
        <begin position="21"/>
        <end position="244"/>
    </location>
</feature>
<dbReference type="Pfam" id="PF01670">
    <property type="entry name" value="Glyco_hydro_12"/>
    <property type="match status" value="1"/>
</dbReference>
<keyword evidence="5" id="KW-1185">Reference proteome</keyword>
<dbReference type="InterPro" id="IPR013320">
    <property type="entry name" value="ConA-like_dom_sf"/>
</dbReference>
<dbReference type="GeneID" id="36400838"/>
<feature type="signal peptide" evidence="3">
    <location>
        <begin position="1"/>
        <end position="20"/>
    </location>
</feature>
<keyword evidence="2" id="KW-0624">Polysaccharide degradation</keyword>
<evidence type="ECO:0000256" key="3">
    <source>
        <dbReference type="SAM" id="SignalP"/>
    </source>
</evidence>
<keyword evidence="2 4" id="KW-0378">Hydrolase</keyword>
<protein>
    <submittedName>
        <fullName evidence="4">Glycoside hydrolase, family 12</fullName>
    </submittedName>
</protein>
<dbReference type="GO" id="GO:0008810">
    <property type="term" value="F:cellulase activity"/>
    <property type="evidence" value="ECO:0007669"/>
    <property type="project" value="InterPro"/>
</dbReference>
<dbReference type="GO" id="GO:0000272">
    <property type="term" value="P:polysaccharide catabolic process"/>
    <property type="evidence" value="ECO:0007669"/>
    <property type="project" value="UniProtKB-KW"/>
</dbReference>
<sequence>MKFCYPATIALTAVATIAHATDLCGPSRNDNNALQAGQFKIYHSSGEIPGELCSAVDSATDHTIAFHTNAKIPETSSGGTSVLDPLTFAAAQLQVESKRVGEIKSIPVTLFHEYTYEGKLSANVGLSLTIGDVDHAFDPLEIVIWMAGYGDYLPASNAQTTSTVVIGGREYDKYRRISPPKRAWYVPRMAMYAYTDDLYPFINDSAFSYDTTFNDYVHKVQAITRIITAENAKLTVTNFTAEIL</sequence>
<name>A0A0P1AA72_PLAHL</name>
<organism evidence="4 5">
    <name type="scientific">Plasmopara halstedii</name>
    <name type="common">Downy mildew of sunflower</name>
    <dbReference type="NCBI Taxonomy" id="4781"/>
    <lineage>
        <taxon>Eukaryota</taxon>
        <taxon>Sar</taxon>
        <taxon>Stramenopiles</taxon>
        <taxon>Oomycota</taxon>
        <taxon>Peronosporomycetes</taxon>
        <taxon>Peronosporales</taxon>
        <taxon>Peronosporaceae</taxon>
        <taxon>Plasmopara</taxon>
    </lineage>
</organism>
<keyword evidence="2" id="KW-0119">Carbohydrate metabolism</keyword>
<accession>A0A0P1AA72</accession>
<evidence type="ECO:0000313" key="4">
    <source>
        <dbReference type="EMBL" id="CEG37727.1"/>
    </source>
</evidence>
<evidence type="ECO:0000256" key="1">
    <source>
        <dbReference type="ARBA" id="ARBA00005519"/>
    </source>
</evidence>
<dbReference type="Gene3D" id="2.60.120.180">
    <property type="match status" value="1"/>
</dbReference>
<keyword evidence="2" id="KW-0326">Glycosidase</keyword>
<comment type="similarity">
    <text evidence="1 2">Belongs to the glycosyl hydrolase 12 (cellulase H) family.</text>
</comment>
<dbReference type="PANTHER" id="PTHR34002:SF9">
    <property type="entry name" value="XYLOGLUCAN-SPECIFIC ENDO-BETA-1,4-GLUCANASE A"/>
    <property type="match status" value="1"/>
</dbReference>
<reference evidence="5" key="1">
    <citation type="submission" date="2014-09" db="EMBL/GenBank/DDBJ databases">
        <authorList>
            <person name="Sharma Rahul"/>
            <person name="Thines Marco"/>
        </authorList>
    </citation>
    <scope>NUCLEOTIDE SEQUENCE [LARGE SCALE GENOMIC DNA]</scope>
</reference>
<dbReference type="Proteomes" id="UP000054928">
    <property type="component" value="Unassembled WGS sequence"/>
</dbReference>
<dbReference type="EMBL" id="CCYD01000290">
    <property type="protein sequence ID" value="CEG37727.1"/>
    <property type="molecule type" value="Genomic_DNA"/>
</dbReference>
<dbReference type="OrthoDB" id="95118at2759"/>
<evidence type="ECO:0000256" key="2">
    <source>
        <dbReference type="RuleBase" id="RU361163"/>
    </source>
</evidence>
<dbReference type="PANTHER" id="PTHR34002">
    <property type="entry name" value="BLR1656 PROTEIN"/>
    <property type="match status" value="1"/>
</dbReference>
<dbReference type="SUPFAM" id="SSF49899">
    <property type="entry name" value="Concanavalin A-like lectins/glucanases"/>
    <property type="match status" value="1"/>
</dbReference>
<dbReference type="AlphaFoldDB" id="A0A0P1AA72"/>